<comment type="subunit">
    <text evidence="8">Part of the FGAM synthase complex composed of 1 PurL, 1 PurQ and 2 PurS subunits.</text>
</comment>
<comment type="pathway">
    <text evidence="8">Purine metabolism; IMP biosynthesis via de novo pathway; 5-amino-1-(5-phospho-D-ribosyl)imidazole from N(2)-formyl-N(1)-(5-phospho-D-ribosyl)glycinamide: step 1/2.</text>
</comment>
<comment type="catalytic activity">
    <reaction evidence="8">
        <text>L-glutamine + H2O = L-glutamate + NH4(+)</text>
        <dbReference type="Rhea" id="RHEA:15889"/>
        <dbReference type="ChEBI" id="CHEBI:15377"/>
        <dbReference type="ChEBI" id="CHEBI:28938"/>
        <dbReference type="ChEBI" id="CHEBI:29985"/>
        <dbReference type="ChEBI" id="CHEBI:58359"/>
        <dbReference type="EC" id="3.5.1.2"/>
    </reaction>
</comment>
<evidence type="ECO:0000256" key="5">
    <source>
        <dbReference type="ARBA" id="ARBA00022801"/>
    </source>
</evidence>
<feature type="active site" evidence="8">
    <location>
        <position position="200"/>
    </location>
</feature>
<dbReference type="Proteomes" id="UP000241848">
    <property type="component" value="Unassembled WGS sequence"/>
</dbReference>
<dbReference type="PANTHER" id="PTHR47552:SF1">
    <property type="entry name" value="PHOSPHORIBOSYLFORMYLGLYCINAMIDINE SYNTHASE SUBUNIT PURQ"/>
    <property type="match status" value="1"/>
</dbReference>
<sequence>MKIGVVTFPGSNCDADTLEALSVIGVPVRHLFHEERDLDDLDAVILPGGFSYGDYLRSGALAAKAPVMRSLWVAVQTRQLPVLGICNGFQILTEAGLLPGSLRANAHGEFRCAWQTVRVTAASALFPGLSAGELLRLPIAHGEGAYYVASGELGQLFGDHEAWLQYVDDQGMLSVWANPNGSVANIAGVMRGSVAALMPHPERAMMAELGSTDGRRLLQAWVDGVRGRTFHAS</sequence>
<proteinExistence type="inferred from homology"/>
<dbReference type="UniPathway" id="UPA00074">
    <property type="reaction ID" value="UER00128"/>
</dbReference>
<dbReference type="EMBL" id="PXYV01000038">
    <property type="protein sequence ID" value="PSR21248.1"/>
    <property type="molecule type" value="Genomic_DNA"/>
</dbReference>
<dbReference type="GO" id="GO:0005737">
    <property type="term" value="C:cytoplasm"/>
    <property type="evidence" value="ECO:0007669"/>
    <property type="project" value="UniProtKB-SubCell"/>
</dbReference>
<dbReference type="GO" id="GO:0004359">
    <property type="term" value="F:glutaminase activity"/>
    <property type="evidence" value="ECO:0007669"/>
    <property type="project" value="UniProtKB-EC"/>
</dbReference>
<feature type="active site" description="Nucleophile" evidence="8">
    <location>
        <position position="86"/>
    </location>
</feature>
<dbReference type="AlphaFoldDB" id="A0A2T2WGA6"/>
<comment type="subcellular location">
    <subcellularLocation>
        <location evidence="8">Cytoplasm</location>
    </subcellularLocation>
</comment>
<comment type="catalytic activity">
    <reaction evidence="8">
        <text>N(2)-formyl-N(1)-(5-phospho-beta-D-ribosyl)glycinamide + L-glutamine + ATP + H2O = 2-formamido-N(1)-(5-O-phospho-beta-D-ribosyl)acetamidine + L-glutamate + ADP + phosphate + H(+)</text>
        <dbReference type="Rhea" id="RHEA:17129"/>
        <dbReference type="ChEBI" id="CHEBI:15377"/>
        <dbReference type="ChEBI" id="CHEBI:15378"/>
        <dbReference type="ChEBI" id="CHEBI:29985"/>
        <dbReference type="ChEBI" id="CHEBI:30616"/>
        <dbReference type="ChEBI" id="CHEBI:43474"/>
        <dbReference type="ChEBI" id="CHEBI:58359"/>
        <dbReference type="ChEBI" id="CHEBI:147286"/>
        <dbReference type="ChEBI" id="CHEBI:147287"/>
        <dbReference type="ChEBI" id="CHEBI:456216"/>
        <dbReference type="EC" id="6.3.5.3"/>
    </reaction>
</comment>
<dbReference type="NCBIfam" id="NF002957">
    <property type="entry name" value="PRK03619.1"/>
    <property type="match status" value="1"/>
</dbReference>
<dbReference type="Pfam" id="PF13507">
    <property type="entry name" value="GATase_5"/>
    <property type="match status" value="1"/>
</dbReference>
<dbReference type="SMART" id="SM01211">
    <property type="entry name" value="GATase_5"/>
    <property type="match status" value="1"/>
</dbReference>
<dbReference type="InterPro" id="IPR010075">
    <property type="entry name" value="PRibForGlyAmidine_synth_PurQ"/>
</dbReference>
<keyword evidence="6 8" id="KW-0067">ATP-binding</keyword>
<evidence type="ECO:0000256" key="2">
    <source>
        <dbReference type="ARBA" id="ARBA00022598"/>
    </source>
</evidence>
<evidence type="ECO:0000256" key="3">
    <source>
        <dbReference type="ARBA" id="ARBA00022741"/>
    </source>
</evidence>
<dbReference type="NCBIfam" id="TIGR01737">
    <property type="entry name" value="FGAM_synth_I"/>
    <property type="match status" value="1"/>
</dbReference>
<dbReference type="GO" id="GO:0004642">
    <property type="term" value="F:phosphoribosylformylglycinamidine synthase activity"/>
    <property type="evidence" value="ECO:0007669"/>
    <property type="project" value="UniProtKB-UniRule"/>
</dbReference>
<feature type="active site" evidence="8">
    <location>
        <position position="202"/>
    </location>
</feature>
<evidence type="ECO:0000256" key="4">
    <source>
        <dbReference type="ARBA" id="ARBA00022755"/>
    </source>
</evidence>
<dbReference type="EC" id="3.5.1.2" evidence="8"/>
<evidence type="ECO:0000313" key="9">
    <source>
        <dbReference type="EMBL" id="PSR21248.1"/>
    </source>
</evidence>
<accession>A0A2T2WGA6</accession>
<keyword evidence="5 8" id="KW-0378">Hydrolase</keyword>
<dbReference type="GO" id="GO:0006189">
    <property type="term" value="P:'de novo' IMP biosynthetic process"/>
    <property type="evidence" value="ECO:0007669"/>
    <property type="project" value="UniProtKB-UniRule"/>
</dbReference>
<name>A0A2T2WGA6_9FIRM</name>
<dbReference type="EC" id="6.3.5.3" evidence="8"/>
<reference evidence="9 10" key="1">
    <citation type="journal article" date="2014" name="BMC Genomics">
        <title>Comparison of environmental and isolate Sulfobacillus genomes reveals diverse carbon, sulfur, nitrogen, and hydrogen metabolisms.</title>
        <authorList>
            <person name="Justice N.B."/>
            <person name="Norman A."/>
            <person name="Brown C.T."/>
            <person name="Singh A."/>
            <person name="Thomas B.C."/>
            <person name="Banfield J.F."/>
        </authorList>
    </citation>
    <scope>NUCLEOTIDE SEQUENCE [LARGE SCALE GENOMIC DNA]</scope>
    <source>
        <strain evidence="9">AMDSBA3</strain>
    </source>
</reference>
<evidence type="ECO:0000256" key="6">
    <source>
        <dbReference type="ARBA" id="ARBA00022840"/>
    </source>
</evidence>
<dbReference type="PANTHER" id="PTHR47552">
    <property type="entry name" value="PHOSPHORIBOSYLFORMYLGLYCINAMIDINE SYNTHASE SUBUNIT PURQ"/>
    <property type="match status" value="1"/>
</dbReference>
<comment type="caution">
    <text evidence="9">The sequence shown here is derived from an EMBL/GenBank/DDBJ whole genome shotgun (WGS) entry which is preliminary data.</text>
</comment>
<evidence type="ECO:0000256" key="1">
    <source>
        <dbReference type="ARBA" id="ARBA00022490"/>
    </source>
</evidence>
<dbReference type="PROSITE" id="PS51273">
    <property type="entry name" value="GATASE_TYPE_1"/>
    <property type="match status" value="1"/>
</dbReference>
<evidence type="ECO:0000313" key="10">
    <source>
        <dbReference type="Proteomes" id="UP000241848"/>
    </source>
</evidence>
<protein>
    <recommendedName>
        <fullName evidence="8">Phosphoribosylformylglycinamidine synthase subunit PurQ</fullName>
        <shortName evidence="8">FGAM synthase</shortName>
        <ecNumber evidence="8">6.3.5.3</ecNumber>
    </recommendedName>
    <alternativeName>
        <fullName evidence="8">Formylglycinamide ribonucleotide amidotransferase subunit I</fullName>
        <shortName evidence="8">FGAR amidotransferase I</shortName>
        <shortName evidence="8">FGAR-AT I</shortName>
    </alternativeName>
    <alternativeName>
        <fullName evidence="8">Glutaminase PurQ</fullName>
        <ecNumber evidence="8">3.5.1.2</ecNumber>
    </alternativeName>
    <alternativeName>
        <fullName evidence="8">Phosphoribosylformylglycinamidine synthase subunit I</fullName>
    </alternativeName>
</protein>
<dbReference type="Gene3D" id="3.40.50.880">
    <property type="match status" value="1"/>
</dbReference>
<gene>
    <name evidence="8" type="primary">purQ</name>
    <name evidence="9" type="ORF">C7B45_11510</name>
</gene>
<dbReference type="SUPFAM" id="SSF52317">
    <property type="entry name" value="Class I glutamine amidotransferase-like"/>
    <property type="match status" value="1"/>
</dbReference>
<evidence type="ECO:0000256" key="8">
    <source>
        <dbReference type="HAMAP-Rule" id="MF_00421"/>
    </source>
</evidence>
<keyword evidence="3 8" id="KW-0547">Nucleotide-binding</keyword>
<organism evidence="9 10">
    <name type="scientific">Sulfobacillus acidophilus</name>
    <dbReference type="NCBI Taxonomy" id="53633"/>
    <lineage>
        <taxon>Bacteria</taxon>
        <taxon>Bacillati</taxon>
        <taxon>Bacillota</taxon>
        <taxon>Clostridia</taxon>
        <taxon>Eubacteriales</taxon>
        <taxon>Clostridiales Family XVII. Incertae Sedis</taxon>
        <taxon>Sulfobacillus</taxon>
    </lineage>
</organism>
<keyword evidence="2 8" id="KW-0436">Ligase</keyword>
<comment type="function">
    <text evidence="8">Part of the phosphoribosylformylglycinamidine synthase complex involved in the purines biosynthetic pathway. Catalyzes the ATP-dependent conversion of formylglycinamide ribonucleotide (FGAR) and glutamine to yield formylglycinamidine ribonucleotide (FGAM) and glutamate. The FGAM synthase complex is composed of three subunits. PurQ produces an ammonia molecule by converting glutamine to glutamate. PurL transfers the ammonia molecule to FGAR to form FGAM in an ATP-dependent manner. PurS interacts with PurQ and PurL and is thought to assist in the transfer of the ammonia molecule from PurQ to PurL.</text>
</comment>
<keyword evidence="4 8" id="KW-0658">Purine biosynthesis</keyword>
<dbReference type="HAMAP" id="MF_00421">
    <property type="entry name" value="PurQ"/>
    <property type="match status" value="1"/>
</dbReference>
<evidence type="ECO:0000256" key="7">
    <source>
        <dbReference type="ARBA" id="ARBA00022962"/>
    </source>
</evidence>
<dbReference type="PIRSF" id="PIRSF001586">
    <property type="entry name" value="FGAM_synth_I"/>
    <property type="match status" value="1"/>
</dbReference>
<keyword evidence="7 8" id="KW-0315">Glutamine amidotransferase</keyword>
<dbReference type="InterPro" id="IPR029062">
    <property type="entry name" value="Class_I_gatase-like"/>
</dbReference>
<dbReference type="GO" id="GO:0005524">
    <property type="term" value="F:ATP binding"/>
    <property type="evidence" value="ECO:0007669"/>
    <property type="project" value="UniProtKB-KW"/>
</dbReference>
<keyword evidence="1 8" id="KW-0963">Cytoplasm</keyword>